<evidence type="ECO:0000313" key="3">
    <source>
        <dbReference type="Proteomes" id="UP000029914"/>
    </source>
</evidence>
<dbReference type="STRING" id="558173.CDOO_05075"/>
<dbReference type="HOGENOM" id="CLU_026673_3_3_11"/>
<dbReference type="EMBL" id="CP006764">
    <property type="protein sequence ID" value="AIT60695.1"/>
    <property type="molecule type" value="Genomic_DNA"/>
</dbReference>
<reference evidence="2 3" key="1">
    <citation type="submission" date="2013-09" db="EMBL/GenBank/DDBJ databases">
        <title>Complete genome sequence of Corynebacterium doosanense CAU 212(T) (=DSM 45436(T)), isolated from activated sludge.</title>
        <authorList>
            <person name="Schaffert L."/>
            <person name="Albersmeier A."/>
            <person name="Kalinowski J."/>
            <person name="Ruckert C."/>
        </authorList>
    </citation>
    <scope>NUCLEOTIDE SEQUENCE [LARGE SCALE GENOMIC DNA]</scope>
    <source>
        <strain evidence="2 3">CAU 212</strain>
    </source>
</reference>
<evidence type="ECO:0000313" key="2">
    <source>
        <dbReference type="EMBL" id="AIT60695.1"/>
    </source>
</evidence>
<proteinExistence type="predicted"/>
<dbReference type="PANTHER" id="PTHR44013">
    <property type="entry name" value="ZINC-TYPE ALCOHOL DEHYDROGENASE-LIKE PROTEIN C16A3.02C"/>
    <property type="match status" value="1"/>
</dbReference>
<dbReference type="GO" id="GO:0008270">
    <property type="term" value="F:zinc ion binding"/>
    <property type="evidence" value="ECO:0007669"/>
    <property type="project" value="InterPro"/>
</dbReference>
<dbReference type="Pfam" id="PF08240">
    <property type="entry name" value="ADH_N"/>
    <property type="match status" value="1"/>
</dbReference>
<protein>
    <submittedName>
        <fullName evidence="2">Alcohol dehydrogenase</fullName>
    </submittedName>
</protein>
<dbReference type="PANTHER" id="PTHR44013:SF1">
    <property type="entry name" value="ZINC-TYPE ALCOHOL DEHYDROGENASE-LIKE PROTEIN C16A3.02C"/>
    <property type="match status" value="1"/>
</dbReference>
<dbReference type="Proteomes" id="UP000029914">
    <property type="component" value="Chromosome"/>
</dbReference>
<dbReference type="InterPro" id="IPR052733">
    <property type="entry name" value="Chloroplast_QOR"/>
</dbReference>
<organism evidence="2 3">
    <name type="scientific">Corynebacterium doosanense CAU 212 = DSM 45436</name>
    <dbReference type="NCBI Taxonomy" id="558173"/>
    <lineage>
        <taxon>Bacteria</taxon>
        <taxon>Bacillati</taxon>
        <taxon>Actinomycetota</taxon>
        <taxon>Actinomycetes</taxon>
        <taxon>Mycobacteriales</taxon>
        <taxon>Corynebacteriaceae</taxon>
        <taxon>Corynebacterium</taxon>
    </lineage>
</organism>
<feature type="domain" description="Enoyl reductase (ER)" evidence="1">
    <location>
        <begin position="10"/>
        <end position="334"/>
    </location>
</feature>
<dbReference type="Pfam" id="PF13602">
    <property type="entry name" value="ADH_zinc_N_2"/>
    <property type="match status" value="1"/>
</dbReference>
<dbReference type="RefSeq" id="WP_018022618.1">
    <property type="nucleotide sequence ID" value="NZ_AQUX01000010.1"/>
</dbReference>
<dbReference type="AlphaFoldDB" id="A0A097IEZ3"/>
<dbReference type="Gene3D" id="3.40.50.720">
    <property type="entry name" value="NAD(P)-binding Rossmann-like Domain"/>
    <property type="match status" value="1"/>
</dbReference>
<dbReference type="InterPro" id="IPR011032">
    <property type="entry name" value="GroES-like_sf"/>
</dbReference>
<dbReference type="Gene3D" id="3.90.180.10">
    <property type="entry name" value="Medium-chain alcohol dehydrogenases, catalytic domain"/>
    <property type="match status" value="1"/>
</dbReference>
<dbReference type="PROSITE" id="PS01162">
    <property type="entry name" value="QOR_ZETA_CRYSTAL"/>
    <property type="match status" value="1"/>
</dbReference>
<sequence length="337" mass="35771">MKSLTFNNYGGPEVYSLESLSIPEPQPGQVRIRVVAAGLNPVDSVQREGGLKMLHPYDFPKVAGNEVSGTIDALGDGVTGFERGENVIARLGKSELGGLAEYVVTEASFVARAPEKASLIDAAGLPLAGLTARQALGTEHLDVQPGDRLLITGAAGGVGLYAIQLAKLQSAEVTVTASPQGEGPVRNAGADHVINYREQKVSEAGRTYNKIFDLVGGDDMNDLFNVIEAGGRVVSIAGPPSPGSLVPMAVPRRRWLVAIVEKLQSRKACSLARKAQASYEYFFMHPDGAELAELSALVDAGKLTLTTDSTYALEEWSKAFEQLESRHSKGKVIVEVA</sequence>
<name>A0A097IEZ3_9CORY</name>
<dbReference type="KEGG" id="cdo:CDOO_05075"/>
<dbReference type="InterPro" id="IPR002364">
    <property type="entry name" value="Quin_OxRdtase/zeta-crystal_CS"/>
</dbReference>
<gene>
    <name evidence="2" type="ORF">CDOO_05075</name>
</gene>
<dbReference type="SUPFAM" id="SSF50129">
    <property type="entry name" value="GroES-like"/>
    <property type="match status" value="1"/>
</dbReference>
<dbReference type="SMART" id="SM00829">
    <property type="entry name" value="PKS_ER"/>
    <property type="match status" value="1"/>
</dbReference>
<dbReference type="CDD" id="cd05289">
    <property type="entry name" value="MDR_like_2"/>
    <property type="match status" value="1"/>
</dbReference>
<dbReference type="GO" id="GO:0016491">
    <property type="term" value="F:oxidoreductase activity"/>
    <property type="evidence" value="ECO:0007669"/>
    <property type="project" value="InterPro"/>
</dbReference>
<dbReference type="SUPFAM" id="SSF51735">
    <property type="entry name" value="NAD(P)-binding Rossmann-fold domains"/>
    <property type="match status" value="1"/>
</dbReference>
<keyword evidence="3" id="KW-1185">Reference proteome</keyword>
<dbReference type="eggNOG" id="COG0604">
    <property type="taxonomic scope" value="Bacteria"/>
</dbReference>
<dbReference type="InterPro" id="IPR036291">
    <property type="entry name" value="NAD(P)-bd_dom_sf"/>
</dbReference>
<accession>A0A097IEZ3</accession>
<evidence type="ECO:0000259" key="1">
    <source>
        <dbReference type="SMART" id="SM00829"/>
    </source>
</evidence>
<dbReference type="InterPro" id="IPR020843">
    <property type="entry name" value="ER"/>
</dbReference>
<dbReference type="OrthoDB" id="9801186at2"/>
<dbReference type="InterPro" id="IPR013154">
    <property type="entry name" value="ADH-like_N"/>
</dbReference>